<protein>
    <submittedName>
        <fullName evidence="1">Uncharacterized protein</fullName>
    </submittedName>
</protein>
<proteinExistence type="predicted"/>
<sequence length="81" mass="9331">MIQNLKMVGFLSDLADIFTGNYTYKRSSDLDTMRKDIMNVSHIPTAFEDRENLRNDLNSFLKDTLKAKGEIMVELKNGKTK</sequence>
<dbReference type="Proteomes" id="UP000304840">
    <property type="component" value="Chromosome"/>
</dbReference>
<dbReference type="AlphaFoldDB" id="A0AAI8CGB3"/>
<reference evidence="2" key="1">
    <citation type="submission" date="2016-03" db="EMBL/GenBank/DDBJ databases">
        <title>Flavobacterium columnare strain B185, complete genome.</title>
        <authorList>
            <person name="Sundberg L.-R."/>
            <person name="Papponen P."/>
            <person name="Laanto E."/>
        </authorList>
    </citation>
    <scope>NUCLEOTIDE SEQUENCE [LARGE SCALE GENOMIC DNA]</scope>
    <source>
        <strain evidence="2">B185</strain>
    </source>
</reference>
<evidence type="ECO:0000313" key="2">
    <source>
        <dbReference type="Proteomes" id="UP000304840"/>
    </source>
</evidence>
<dbReference type="RefSeq" id="WP_138425016.1">
    <property type="nucleotide sequence ID" value="NZ_CP010992.1"/>
</dbReference>
<evidence type="ECO:0000313" key="1">
    <source>
        <dbReference type="EMBL" id="AMO19584.1"/>
    </source>
</evidence>
<reference evidence="1 2" key="2">
    <citation type="submission" date="2019-05" db="EMBL/GenBank/DDBJ databases">
        <authorList>
            <person name="Ravantti J.J."/>
        </authorList>
    </citation>
    <scope>NUCLEOTIDE SEQUENCE [LARGE SCALE GENOMIC DNA]</scope>
    <source>
        <strain evidence="1 2">B185</strain>
    </source>
</reference>
<name>A0AAI8CGB3_9FLAO</name>
<gene>
    <name evidence="1" type="ORF">UN65_03795</name>
</gene>
<organism evidence="1 2">
    <name type="scientific">Flavobacterium columnare</name>
    <dbReference type="NCBI Taxonomy" id="996"/>
    <lineage>
        <taxon>Bacteria</taxon>
        <taxon>Pseudomonadati</taxon>
        <taxon>Bacteroidota</taxon>
        <taxon>Flavobacteriia</taxon>
        <taxon>Flavobacteriales</taxon>
        <taxon>Flavobacteriaceae</taxon>
        <taxon>Flavobacterium</taxon>
    </lineage>
</organism>
<accession>A0AAI8CGB3</accession>
<dbReference type="EMBL" id="CP010992">
    <property type="protein sequence ID" value="AMO19584.1"/>
    <property type="molecule type" value="Genomic_DNA"/>
</dbReference>